<dbReference type="AlphaFoldDB" id="A0A0H5PYH8"/>
<keyword evidence="1" id="KW-0812">Transmembrane</keyword>
<evidence type="ECO:0000256" key="1">
    <source>
        <dbReference type="SAM" id="Phobius"/>
    </source>
</evidence>
<geneLocation type="plasmid" evidence="2">
    <name>pRGRH0298</name>
</geneLocation>
<feature type="transmembrane region" description="Helical" evidence="1">
    <location>
        <begin position="118"/>
        <end position="141"/>
    </location>
</feature>
<reference evidence="2" key="1">
    <citation type="submission" date="2015-06" db="EMBL/GenBank/DDBJ databases">
        <authorList>
            <person name="Joergensen T."/>
        </authorList>
    </citation>
    <scope>NUCLEOTIDE SEQUENCE</scope>
    <source>
        <plasmid evidence="2">pRGRH0298</plasmid>
    </source>
</reference>
<accession>A0A0H5PYH8</accession>
<evidence type="ECO:0000313" key="2">
    <source>
        <dbReference type="EMBL" id="CRY94608.1"/>
    </source>
</evidence>
<organism evidence="2">
    <name type="scientific">uncultured prokaryote</name>
    <dbReference type="NCBI Taxonomy" id="198431"/>
    <lineage>
        <taxon>unclassified sequences</taxon>
        <taxon>environmental samples</taxon>
    </lineage>
</organism>
<keyword evidence="1" id="KW-1133">Transmembrane helix</keyword>
<protein>
    <submittedName>
        <fullName evidence="2">Uncharacterized protein</fullName>
    </submittedName>
</protein>
<sequence length="187" mass="20666">MSVKDPFQALVDEITLVRNDVERLQRTSLDRKEAEKLNAVVAQGLDRMAQVGPALQQRIEQSLATAALDLRQHTVYAATEGAKEAIREAQLESIKAAGDLRKAAGEARREAWRWFGGFWVWLVSAVLTGALLALLTAFWIVESGNAREFGKYPGIFCDRAGGTIVTNADGYRFCGIWIDKLPEQASE</sequence>
<keyword evidence="1" id="KW-0472">Membrane</keyword>
<name>A0A0H5PYH8_9ZZZZ</name>
<reference evidence="2" key="2">
    <citation type="submission" date="2015-07" db="EMBL/GenBank/DDBJ databases">
        <title>Plasmids, circular viruses and viroids from rat gut.</title>
        <authorList>
            <person name="Jorgensen T.J."/>
            <person name="Hansen M.A."/>
            <person name="Xu Z."/>
            <person name="Tabak M.A."/>
            <person name="Sorensen S.J."/>
            <person name="Hansen L.H."/>
        </authorList>
    </citation>
    <scope>NUCLEOTIDE SEQUENCE</scope>
    <source>
        <plasmid evidence="2">pRGRH0298</plasmid>
    </source>
</reference>
<dbReference type="EMBL" id="LN852970">
    <property type="protein sequence ID" value="CRY94608.1"/>
    <property type="molecule type" value="Genomic_DNA"/>
</dbReference>
<proteinExistence type="predicted"/>
<keyword evidence="2" id="KW-0614">Plasmid</keyword>